<evidence type="ECO:0008006" key="5">
    <source>
        <dbReference type="Google" id="ProtNLM"/>
    </source>
</evidence>
<reference evidence="2 4" key="1">
    <citation type="submission" date="2016-10" db="EMBL/GenBank/DDBJ databases">
        <authorList>
            <person name="Cai Z."/>
        </authorList>
    </citation>
    <scope>NUCLEOTIDE SEQUENCE [LARGE SCALE GENOMIC DNA]</scope>
</reference>
<protein>
    <recommendedName>
        <fullName evidence="5">Transmembrane protein 14C</fullName>
    </recommendedName>
</protein>
<evidence type="ECO:0000313" key="3">
    <source>
        <dbReference type="EMBL" id="SZX64507.1"/>
    </source>
</evidence>
<feature type="transmembrane region" description="Helical" evidence="1">
    <location>
        <begin position="26"/>
        <end position="43"/>
    </location>
</feature>
<evidence type="ECO:0000313" key="2">
    <source>
        <dbReference type="EMBL" id="SZX64501.1"/>
    </source>
</evidence>
<keyword evidence="4" id="KW-1185">Reference proteome</keyword>
<keyword evidence="1" id="KW-0472">Membrane</keyword>
<accession>A0A383VH21</accession>
<evidence type="ECO:0000256" key="1">
    <source>
        <dbReference type="SAM" id="Phobius"/>
    </source>
</evidence>
<keyword evidence="1" id="KW-0812">Transmembrane</keyword>
<sequence>MTIPYGGIALLSGVLALVFKAPAVGLQLVGAGVVISLCSLLSIKAWKGRSSSTPYTLVCAGSSGWIAYQMWQRVQASVAPVPSGILLALSAALAVFCVYNIIAGGNPPPAQKAPAA</sequence>
<proteinExistence type="predicted"/>
<dbReference type="EMBL" id="FNXT01000415">
    <property type="protein sequence ID" value="SZX64501.1"/>
    <property type="molecule type" value="Genomic_DNA"/>
</dbReference>
<feature type="transmembrane region" description="Helical" evidence="1">
    <location>
        <begin position="83"/>
        <end position="102"/>
    </location>
</feature>
<keyword evidence="1" id="KW-1133">Transmembrane helix</keyword>
<dbReference type="Proteomes" id="UP000256970">
    <property type="component" value="Unassembled WGS sequence"/>
</dbReference>
<gene>
    <name evidence="2" type="ORF">BQ4739_LOCUS5008</name>
    <name evidence="3" type="ORF">BQ4739_LOCUS5014</name>
</gene>
<evidence type="ECO:0000313" key="4">
    <source>
        <dbReference type="Proteomes" id="UP000256970"/>
    </source>
</evidence>
<organism evidence="2 4">
    <name type="scientific">Tetradesmus obliquus</name>
    <name type="common">Green alga</name>
    <name type="synonym">Acutodesmus obliquus</name>
    <dbReference type="NCBI Taxonomy" id="3088"/>
    <lineage>
        <taxon>Eukaryota</taxon>
        <taxon>Viridiplantae</taxon>
        <taxon>Chlorophyta</taxon>
        <taxon>core chlorophytes</taxon>
        <taxon>Chlorophyceae</taxon>
        <taxon>CS clade</taxon>
        <taxon>Sphaeropleales</taxon>
        <taxon>Scenedesmaceae</taxon>
        <taxon>Tetradesmus</taxon>
    </lineage>
</organism>
<name>A0A383VH21_TETOB</name>
<dbReference type="EMBL" id="FNXT01000415">
    <property type="protein sequence ID" value="SZX64507.1"/>
    <property type="molecule type" value="Genomic_DNA"/>
</dbReference>
<dbReference type="AlphaFoldDB" id="A0A383VH21"/>